<evidence type="ECO:0000313" key="2">
    <source>
        <dbReference type="Proteomes" id="UP001356170"/>
    </source>
</evidence>
<protein>
    <recommendedName>
        <fullName evidence="3">Phage protein</fullName>
    </recommendedName>
</protein>
<keyword evidence="2" id="KW-1185">Reference proteome</keyword>
<dbReference type="Gene3D" id="1.10.3790.10">
    <property type="entry name" value="NinB"/>
    <property type="match status" value="1"/>
</dbReference>
<accession>A0ABU7V3K6</accession>
<name>A0ABU7V3K6_9GAMM</name>
<reference evidence="1 2" key="1">
    <citation type="submission" date="2024-01" db="EMBL/GenBank/DDBJ databases">
        <title>Novel species of the genus Luteimonas isolated from rivers.</title>
        <authorList>
            <person name="Lu H."/>
        </authorList>
    </citation>
    <scope>NUCLEOTIDE SEQUENCE [LARGE SCALE GENOMIC DNA]</scope>
    <source>
        <strain evidence="1 2">FXH3W</strain>
    </source>
</reference>
<organism evidence="1 2">
    <name type="scientific">Aquilutibacter rugosus</name>
    <dbReference type="NCBI Taxonomy" id="3115820"/>
    <lineage>
        <taxon>Bacteria</taxon>
        <taxon>Pseudomonadati</taxon>
        <taxon>Pseudomonadota</taxon>
        <taxon>Gammaproteobacteria</taxon>
        <taxon>Lysobacterales</taxon>
        <taxon>Lysobacteraceae</taxon>
        <taxon>Aquilutibacter</taxon>
    </lineage>
</organism>
<dbReference type="RefSeq" id="WP_331704202.1">
    <property type="nucleotide sequence ID" value="NZ_JAZHBO010000002.1"/>
</dbReference>
<dbReference type="EMBL" id="JAZHBO010000002">
    <property type="protein sequence ID" value="MEF2156412.1"/>
    <property type="molecule type" value="Genomic_DNA"/>
</dbReference>
<proteinExistence type="predicted"/>
<comment type="caution">
    <text evidence="1">The sequence shown here is derived from an EMBL/GenBank/DDBJ whole genome shotgun (WGS) entry which is preliminary data.</text>
</comment>
<sequence>MTQLIINSEQTLSSAIGQMREWFREKKYFTVNAKFGKKRSLDQNALSHSWYQQVANELRENTAVEVKRYCKLHFGVPILRAENDDFRTSYDAVIRPLDYEKKLLAMDILPVTSLMTTLQLSQYCEAVQMHYIDKGVMLEFPE</sequence>
<dbReference type="Proteomes" id="UP001356170">
    <property type="component" value="Unassembled WGS sequence"/>
</dbReference>
<evidence type="ECO:0000313" key="1">
    <source>
        <dbReference type="EMBL" id="MEF2156412.1"/>
    </source>
</evidence>
<dbReference type="InterPro" id="IPR036619">
    <property type="entry name" value="NinB_sf"/>
</dbReference>
<evidence type="ECO:0008006" key="3">
    <source>
        <dbReference type="Google" id="ProtNLM"/>
    </source>
</evidence>
<gene>
    <name evidence="1" type="ORF">V3390_09285</name>
</gene>